<name>A0A174CLE9_9FIRM</name>
<dbReference type="SUPFAM" id="SSF55874">
    <property type="entry name" value="ATPase domain of HSP90 chaperone/DNA topoisomerase II/histidine kinase"/>
    <property type="match status" value="1"/>
</dbReference>
<reference evidence="2 3" key="1">
    <citation type="submission" date="2015-09" db="EMBL/GenBank/DDBJ databases">
        <authorList>
            <consortium name="Pathogen Informatics"/>
        </authorList>
    </citation>
    <scope>NUCLEOTIDE SEQUENCE [LARGE SCALE GENOMIC DNA]</scope>
    <source>
        <strain evidence="2 3">2789STDY5834841</strain>
    </source>
</reference>
<organism evidence="2 3">
    <name type="scientific">[Ruminococcus] torques</name>
    <dbReference type="NCBI Taxonomy" id="33039"/>
    <lineage>
        <taxon>Bacteria</taxon>
        <taxon>Bacillati</taxon>
        <taxon>Bacillota</taxon>
        <taxon>Clostridia</taxon>
        <taxon>Lachnospirales</taxon>
        <taxon>Lachnospiraceae</taxon>
        <taxon>Mediterraneibacter</taxon>
    </lineage>
</organism>
<accession>A0A174CLE9</accession>
<dbReference type="EMBL" id="CYZO01000021">
    <property type="protein sequence ID" value="CUO14341.1"/>
    <property type="molecule type" value="Genomic_DNA"/>
</dbReference>
<protein>
    <submittedName>
        <fullName evidence="2">Sensor histidine kinase DpiB</fullName>
        <ecNumber evidence="2">2.7.13.3</ecNumber>
    </submittedName>
</protein>
<keyword evidence="2" id="KW-0808">Transferase</keyword>
<gene>
    <name evidence="2" type="primary">dpiB</name>
    <name evidence="2" type="ORF">ERS852456_01722</name>
</gene>
<dbReference type="Proteomes" id="UP000095787">
    <property type="component" value="Unassembled WGS sequence"/>
</dbReference>
<dbReference type="Pfam" id="PF14501">
    <property type="entry name" value="HATPase_c_5"/>
    <property type="match status" value="1"/>
</dbReference>
<evidence type="ECO:0000313" key="3">
    <source>
        <dbReference type="Proteomes" id="UP000095787"/>
    </source>
</evidence>
<feature type="domain" description="Sensor histidine kinase NatK-like C-terminal" evidence="1">
    <location>
        <begin position="325"/>
        <end position="420"/>
    </location>
</feature>
<dbReference type="InterPro" id="IPR032834">
    <property type="entry name" value="NatK-like_C"/>
</dbReference>
<dbReference type="CDD" id="cd16935">
    <property type="entry name" value="HATPase_AgrC-ComD-like"/>
    <property type="match status" value="1"/>
</dbReference>
<evidence type="ECO:0000313" key="2">
    <source>
        <dbReference type="EMBL" id="CUO14341.1"/>
    </source>
</evidence>
<dbReference type="InterPro" id="IPR036890">
    <property type="entry name" value="HATPase_C_sf"/>
</dbReference>
<keyword evidence="2" id="KW-0418">Kinase</keyword>
<dbReference type="Gene3D" id="3.30.565.10">
    <property type="entry name" value="Histidine kinase-like ATPase, C-terminal domain"/>
    <property type="match status" value="1"/>
</dbReference>
<dbReference type="RefSeq" id="WP_055159099.1">
    <property type="nucleotide sequence ID" value="NZ_CAUCNQ010000042.1"/>
</dbReference>
<proteinExistence type="predicted"/>
<dbReference type="PANTHER" id="PTHR40448">
    <property type="entry name" value="TWO-COMPONENT SENSOR HISTIDINE KINASE"/>
    <property type="match status" value="1"/>
</dbReference>
<dbReference type="AlphaFoldDB" id="A0A174CLE9"/>
<sequence>MMEYVWSTIDFLVMYLFALCFFKPRRRIGKRIDFIILIVVAVMASFINDYFANSDINLVVTIIFIVVVLGFFEGNWKRKLFVGSSFFAFIITIEGIVALSIGYFFHIEASEMPKLDSDITQFFQRFLTELRLILVLVLYFFSRRKKNAPERKVQKSFLIIPILSAVLIIYLHEAQIMRNSIDLIFSWIVTIIVIVINIITYILFRKQEQYHIAEGEMKNQLKEYEYQKLHYEQVEQHQQEIRKIRHDMKNQIAGIYGYLEKGEIEEGKREVCSILNQLEKAEQKLFTANAVVNGILNMKYVEIEAKQIEAKLDVKLPEILGITGTDLGVLFGNILDNAIEACESCKKEKWIDLFAVYENHGIVICCKNSCSETVMDLHTRKSDKRNHGFGLSSVKQIVEKYNGDVWWESEKESFTLNINLWEKIEK</sequence>
<dbReference type="PANTHER" id="PTHR40448:SF1">
    <property type="entry name" value="TWO-COMPONENT SENSOR HISTIDINE KINASE"/>
    <property type="match status" value="1"/>
</dbReference>
<dbReference type="GO" id="GO:0042802">
    <property type="term" value="F:identical protein binding"/>
    <property type="evidence" value="ECO:0007669"/>
    <property type="project" value="TreeGrafter"/>
</dbReference>
<dbReference type="GO" id="GO:0004673">
    <property type="term" value="F:protein histidine kinase activity"/>
    <property type="evidence" value="ECO:0007669"/>
    <property type="project" value="UniProtKB-EC"/>
</dbReference>
<dbReference type="EC" id="2.7.13.3" evidence="2"/>
<evidence type="ECO:0000259" key="1">
    <source>
        <dbReference type="Pfam" id="PF14501"/>
    </source>
</evidence>